<dbReference type="STRING" id="321763.SAMN04488692_103105"/>
<dbReference type="InterPro" id="IPR036641">
    <property type="entry name" value="HPT_dom_sf"/>
</dbReference>
<evidence type="ECO:0000313" key="3">
    <source>
        <dbReference type="EMBL" id="SDL30857.1"/>
    </source>
</evidence>
<dbReference type="Proteomes" id="UP000199476">
    <property type="component" value="Unassembled WGS sequence"/>
</dbReference>
<dbReference type="EMBL" id="FNGO01000003">
    <property type="protein sequence ID" value="SDL30857.1"/>
    <property type="molecule type" value="Genomic_DNA"/>
</dbReference>
<evidence type="ECO:0000313" key="4">
    <source>
        <dbReference type="Proteomes" id="UP000199476"/>
    </source>
</evidence>
<proteinExistence type="predicted"/>
<dbReference type="Gene3D" id="1.20.120.160">
    <property type="entry name" value="HPT domain"/>
    <property type="match status" value="1"/>
</dbReference>
<dbReference type="InterPro" id="IPR008207">
    <property type="entry name" value="Sig_transdc_His_kin_Hpt_dom"/>
</dbReference>
<evidence type="ECO:0000256" key="1">
    <source>
        <dbReference type="PROSITE-ProRule" id="PRU00110"/>
    </source>
</evidence>
<dbReference type="PROSITE" id="PS50894">
    <property type="entry name" value="HPT"/>
    <property type="match status" value="1"/>
</dbReference>
<dbReference type="GO" id="GO:0000160">
    <property type="term" value="P:phosphorelay signal transduction system"/>
    <property type="evidence" value="ECO:0007669"/>
    <property type="project" value="InterPro"/>
</dbReference>
<dbReference type="SUPFAM" id="SSF47226">
    <property type="entry name" value="Histidine-containing phosphotransfer domain, HPT domain"/>
    <property type="match status" value="1"/>
</dbReference>
<organism evidence="3 4">
    <name type="scientific">Halarsenatibacter silvermanii</name>
    <dbReference type="NCBI Taxonomy" id="321763"/>
    <lineage>
        <taxon>Bacteria</taxon>
        <taxon>Bacillati</taxon>
        <taxon>Bacillota</taxon>
        <taxon>Clostridia</taxon>
        <taxon>Halanaerobiales</taxon>
        <taxon>Halarsenatibacteraceae</taxon>
        <taxon>Halarsenatibacter</taxon>
    </lineage>
</organism>
<gene>
    <name evidence="3" type="ORF">SAMN04488692_103105</name>
</gene>
<sequence>MQLIFVNNFLRGDYMADDSAGEFVVNVDKDLKDLIPMFMENRSSDIGNFKEMLKNDNFDEIEELAHKIKGSGGSYGFDRMTELAREIEKAAECRNEDRIAELIAEFEEHLNKVEIVYE</sequence>
<name>A0A1G9J036_9FIRM</name>
<keyword evidence="4" id="KW-1185">Reference proteome</keyword>
<dbReference type="AlphaFoldDB" id="A0A1G9J036"/>
<dbReference type="Pfam" id="PF01627">
    <property type="entry name" value="Hpt"/>
    <property type="match status" value="1"/>
</dbReference>
<evidence type="ECO:0000259" key="2">
    <source>
        <dbReference type="PROSITE" id="PS50894"/>
    </source>
</evidence>
<keyword evidence="1" id="KW-0597">Phosphoprotein</keyword>
<accession>A0A1G9J036</accession>
<feature type="domain" description="HPt" evidence="2">
    <location>
        <begin position="27"/>
        <end position="118"/>
    </location>
</feature>
<reference evidence="3 4" key="1">
    <citation type="submission" date="2016-10" db="EMBL/GenBank/DDBJ databases">
        <authorList>
            <person name="de Groot N.N."/>
        </authorList>
    </citation>
    <scope>NUCLEOTIDE SEQUENCE [LARGE SCALE GENOMIC DNA]</scope>
    <source>
        <strain evidence="3 4">SLAS-1</strain>
    </source>
</reference>
<protein>
    <submittedName>
        <fullName evidence="3">HPt (Histidine-containing phosphotransfer) domain-containing protein</fullName>
    </submittedName>
</protein>
<dbReference type="CDD" id="cd00088">
    <property type="entry name" value="HPT"/>
    <property type="match status" value="1"/>
</dbReference>
<feature type="modified residue" description="Phosphohistidine" evidence="1">
    <location>
        <position position="66"/>
    </location>
</feature>